<dbReference type="PANTHER" id="PTHR24567:SF74">
    <property type="entry name" value="HTH-TYPE TRANSCRIPTIONAL REGULATOR ARCR"/>
    <property type="match status" value="1"/>
</dbReference>
<protein>
    <submittedName>
        <fullName evidence="6">Crp/Fnr family transcriptional regulator</fullName>
    </submittedName>
</protein>
<comment type="caution">
    <text evidence="6">The sequence shown here is derived from an EMBL/GenBank/DDBJ whole genome shotgun (WGS) entry which is preliminary data.</text>
</comment>
<feature type="domain" description="Cyclic nucleotide-binding" evidence="4">
    <location>
        <begin position="97"/>
        <end position="217"/>
    </location>
</feature>
<dbReference type="InterPro" id="IPR012318">
    <property type="entry name" value="HTH_CRP"/>
</dbReference>
<dbReference type="GO" id="GO:0003677">
    <property type="term" value="F:DNA binding"/>
    <property type="evidence" value="ECO:0007669"/>
    <property type="project" value="UniProtKB-KW"/>
</dbReference>
<dbReference type="GO" id="GO:0005829">
    <property type="term" value="C:cytosol"/>
    <property type="evidence" value="ECO:0007669"/>
    <property type="project" value="TreeGrafter"/>
</dbReference>
<reference evidence="6" key="1">
    <citation type="submission" date="2018-01" db="EMBL/GenBank/DDBJ databases">
        <authorList>
            <consortium name="Urmite Genomes"/>
        </authorList>
    </citation>
    <scope>NUCLEOTIDE SEQUENCE [LARGE SCALE GENOMIC DNA]</scope>
    <source>
        <strain evidence="6">AFP003</strain>
    </source>
</reference>
<dbReference type="PROSITE" id="PS51063">
    <property type="entry name" value="HTH_CRP_2"/>
    <property type="match status" value="1"/>
</dbReference>
<dbReference type="Gene3D" id="1.10.10.10">
    <property type="entry name" value="Winged helix-like DNA-binding domain superfamily/Winged helix DNA-binding domain"/>
    <property type="match status" value="1"/>
</dbReference>
<dbReference type="InterPro" id="IPR014710">
    <property type="entry name" value="RmlC-like_jellyroll"/>
</dbReference>
<dbReference type="Proteomes" id="UP000236318">
    <property type="component" value="Unassembled WGS sequence"/>
</dbReference>
<dbReference type="OrthoDB" id="4707659at2"/>
<evidence type="ECO:0000259" key="5">
    <source>
        <dbReference type="PROSITE" id="PS51063"/>
    </source>
</evidence>
<evidence type="ECO:0000313" key="7">
    <source>
        <dbReference type="Proteomes" id="UP000236318"/>
    </source>
</evidence>
<keyword evidence="1" id="KW-0805">Transcription regulation</keyword>
<evidence type="ECO:0000256" key="1">
    <source>
        <dbReference type="ARBA" id="ARBA00023015"/>
    </source>
</evidence>
<evidence type="ECO:0000259" key="4">
    <source>
        <dbReference type="PROSITE" id="PS50042"/>
    </source>
</evidence>
<proteinExistence type="predicted"/>
<keyword evidence="2" id="KW-0238">DNA-binding</keyword>
<feature type="domain" description="HTH crp-type" evidence="5">
    <location>
        <begin position="231"/>
        <end position="304"/>
    </location>
</feature>
<evidence type="ECO:0000256" key="2">
    <source>
        <dbReference type="ARBA" id="ARBA00023125"/>
    </source>
</evidence>
<dbReference type="SUPFAM" id="SSF46785">
    <property type="entry name" value="Winged helix' DNA-binding domain"/>
    <property type="match status" value="1"/>
</dbReference>
<dbReference type="SMART" id="SM00100">
    <property type="entry name" value="cNMP"/>
    <property type="match status" value="1"/>
</dbReference>
<dbReference type="Gene3D" id="2.60.120.10">
    <property type="entry name" value="Jelly Rolls"/>
    <property type="match status" value="1"/>
</dbReference>
<dbReference type="CDD" id="cd00038">
    <property type="entry name" value="CAP_ED"/>
    <property type="match status" value="1"/>
</dbReference>
<dbReference type="InterPro" id="IPR050397">
    <property type="entry name" value="Env_Response_Regulators"/>
</dbReference>
<dbReference type="PROSITE" id="PS50042">
    <property type="entry name" value="CNMP_BINDING_3"/>
    <property type="match status" value="1"/>
</dbReference>
<dbReference type="InterPro" id="IPR036390">
    <property type="entry name" value="WH_DNA-bd_sf"/>
</dbReference>
<gene>
    <name evidence="6" type="ORF">MAAFP003_1208</name>
</gene>
<evidence type="ECO:0000256" key="3">
    <source>
        <dbReference type="ARBA" id="ARBA00023163"/>
    </source>
</evidence>
<dbReference type="EMBL" id="FXEG02000002">
    <property type="protein sequence ID" value="SOX52542.1"/>
    <property type="molecule type" value="Genomic_DNA"/>
</dbReference>
<name>A0A2K4Y6Y2_9MYCO</name>
<dbReference type="SUPFAM" id="SSF51206">
    <property type="entry name" value="cAMP-binding domain-like"/>
    <property type="match status" value="1"/>
</dbReference>
<dbReference type="Pfam" id="PF13545">
    <property type="entry name" value="HTH_Crp_2"/>
    <property type="match status" value="1"/>
</dbReference>
<accession>A0A2K4Y6Y2</accession>
<dbReference type="InterPro" id="IPR036388">
    <property type="entry name" value="WH-like_DNA-bd_sf"/>
</dbReference>
<sequence length="320" mass="34905">MLRDLSSSPRPVATPSYVVLLKVNRMNGPPGIALTPILLVVAVLWWETTSPVGLTLAKHRHDRKAPGTATSTVSEYAGAPLHPEHDDAHRALIASGIFSRTGPEVATALCKELHLRRFSPGRVIGAQSDCDGSIYVIVSGKLKVSYRRSGGEEILLKILGPSEFFGAITLFDPGPQDMSVTTLTEVLAVPIARDRLLTWMVEHPEVCDQVLRLFARWVKAMTNSLVDFGLADAQGRVANRLLLLRHRFGQQDGDVVRVVHNLTADDFSRLAGVDPETIDATLRRFEANGWIRLEDGSIVIVDGHALSQVRQVSMGEVSGV</sequence>
<dbReference type="GO" id="GO:0003700">
    <property type="term" value="F:DNA-binding transcription factor activity"/>
    <property type="evidence" value="ECO:0007669"/>
    <property type="project" value="TreeGrafter"/>
</dbReference>
<dbReference type="Pfam" id="PF00027">
    <property type="entry name" value="cNMP_binding"/>
    <property type="match status" value="1"/>
</dbReference>
<evidence type="ECO:0000313" key="6">
    <source>
        <dbReference type="EMBL" id="SOX52542.1"/>
    </source>
</evidence>
<keyword evidence="7" id="KW-1185">Reference proteome</keyword>
<dbReference type="AlphaFoldDB" id="A0A2K4Y6Y2"/>
<dbReference type="PANTHER" id="PTHR24567">
    <property type="entry name" value="CRP FAMILY TRANSCRIPTIONAL REGULATORY PROTEIN"/>
    <property type="match status" value="1"/>
</dbReference>
<organism evidence="6 7">
    <name type="scientific">Mycobacterium ahvazicum</name>
    <dbReference type="NCBI Taxonomy" id="1964395"/>
    <lineage>
        <taxon>Bacteria</taxon>
        <taxon>Bacillati</taxon>
        <taxon>Actinomycetota</taxon>
        <taxon>Actinomycetes</taxon>
        <taxon>Mycobacteriales</taxon>
        <taxon>Mycobacteriaceae</taxon>
        <taxon>Mycobacterium</taxon>
        <taxon>Mycobacterium simiae complex</taxon>
    </lineage>
</organism>
<dbReference type="InterPro" id="IPR018490">
    <property type="entry name" value="cNMP-bd_dom_sf"/>
</dbReference>
<keyword evidence="3" id="KW-0804">Transcription</keyword>
<dbReference type="InterPro" id="IPR000595">
    <property type="entry name" value="cNMP-bd_dom"/>
</dbReference>